<dbReference type="PANTHER" id="PTHR42886:SF29">
    <property type="entry name" value="PUMMELIG, ISOFORM A"/>
    <property type="match status" value="1"/>
</dbReference>
<evidence type="ECO:0000259" key="2">
    <source>
        <dbReference type="Pfam" id="PF00561"/>
    </source>
</evidence>
<dbReference type="AlphaFoldDB" id="A0A0H5QW94"/>
<dbReference type="EMBL" id="HACM01005816">
    <property type="protein sequence ID" value="CRZ06258.1"/>
    <property type="molecule type" value="Transcribed_RNA"/>
</dbReference>
<feature type="domain" description="AB hydrolase-1" evidence="2">
    <location>
        <begin position="128"/>
        <end position="390"/>
    </location>
</feature>
<dbReference type="PRINTS" id="PR00111">
    <property type="entry name" value="ABHYDROLASE"/>
</dbReference>
<protein>
    <recommendedName>
        <fullName evidence="2">AB hydrolase-1 domain-containing protein</fullName>
    </recommendedName>
</protein>
<dbReference type="GO" id="GO:0006654">
    <property type="term" value="P:phosphatidic acid biosynthetic process"/>
    <property type="evidence" value="ECO:0007669"/>
    <property type="project" value="TreeGrafter"/>
</dbReference>
<dbReference type="GO" id="GO:0052689">
    <property type="term" value="F:carboxylic ester hydrolase activity"/>
    <property type="evidence" value="ECO:0007669"/>
    <property type="project" value="TreeGrafter"/>
</dbReference>
<dbReference type="GO" id="GO:0055088">
    <property type="term" value="P:lipid homeostasis"/>
    <property type="evidence" value="ECO:0007669"/>
    <property type="project" value="TreeGrafter"/>
</dbReference>
<sequence>MDLLRFRWSRVRRRINVPVLQLNEWRKALPGVSSNQLRKWRRALANIPIWQVNDWIKSVSDIPISRLDQWRKSLPVSLTWQQRLAAAQHALLKRHVQSPMRQYIVSAGSTMLNTVELPATATESPSIPIVLTHGYGSGVGFWAAGLDMLTEENTRSVYAVDWNGMGGSNRADFNTASDPEAYFIDPLESWRKSVKLEKMALVGHSLGGLLSAAYAMKYPDRVSHLILVSPAGLLPAPVISGKSTLPFAQRLIASGWAKDITPQRLVRAVGPLGQRITNHVVKARFVNMNQDDLVLIANYLYEISAAPPGGEKSLNAMLYPVMTGENAGVYARNPIGERLSYLPKHIPITIMFGDRDWMYSPLIADLPLIKSGRAKLVRIEKSGHHLYIENINQFTDTVLSTIHNNKTPH</sequence>
<dbReference type="InterPro" id="IPR029058">
    <property type="entry name" value="AB_hydrolase_fold"/>
</dbReference>
<proteinExistence type="inferred from homology"/>
<dbReference type="GO" id="GO:0042171">
    <property type="term" value="F:lysophosphatidic acid acyltransferase activity"/>
    <property type="evidence" value="ECO:0007669"/>
    <property type="project" value="TreeGrafter"/>
</dbReference>
<reference evidence="3" key="1">
    <citation type="submission" date="2015-04" db="EMBL/GenBank/DDBJ databases">
        <title>The genome sequence of the plant pathogenic Rhizarian Plasmodiophora brassicae reveals insights in its biotrophic life cycle and the origin of chitin synthesis.</title>
        <authorList>
            <person name="Schwelm A."/>
            <person name="Fogelqvist J."/>
            <person name="Knaust A."/>
            <person name="Julke S."/>
            <person name="Lilja T."/>
            <person name="Dhandapani V."/>
            <person name="Bonilla-Rosso G."/>
            <person name="Karlsson M."/>
            <person name="Shevchenko A."/>
            <person name="Choi S.R."/>
            <person name="Kim H.G."/>
            <person name="Park J.Y."/>
            <person name="Lim Y.P."/>
            <person name="Ludwig-Muller J."/>
            <person name="Dixelius C."/>
        </authorList>
    </citation>
    <scope>NUCLEOTIDE SEQUENCE</scope>
    <source>
        <tissue evidence="3">Potato root galls</tissue>
    </source>
</reference>
<evidence type="ECO:0000256" key="1">
    <source>
        <dbReference type="ARBA" id="ARBA00038097"/>
    </source>
</evidence>
<dbReference type="Pfam" id="PF00561">
    <property type="entry name" value="Abhydrolase_1"/>
    <property type="match status" value="1"/>
</dbReference>
<dbReference type="InterPro" id="IPR000073">
    <property type="entry name" value="AB_hydrolase_1"/>
</dbReference>
<organism evidence="3">
    <name type="scientific">Spongospora subterranea</name>
    <dbReference type="NCBI Taxonomy" id="70186"/>
    <lineage>
        <taxon>Eukaryota</taxon>
        <taxon>Sar</taxon>
        <taxon>Rhizaria</taxon>
        <taxon>Endomyxa</taxon>
        <taxon>Phytomyxea</taxon>
        <taxon>Plasmodiophorida</taxon>
        <taxon>Plasmodiophoridae</taxon>
        <taxon>Spongospora</taxon>
    </lineage>
</organism>
<name>A0A0H5QW94_9EUKA</name>
<dbReference type="PANTHER" id="PTHR42886">
    <property type="entry name" value="RE40534P-RELATED"/>
    <property type="match status" value="1"/>
</dbReference>
<dbReference type="Gene3D" id="3.40.50.1820">
    <property type="entry name" value="alpha/beta hydrolase"/>
    <property type="match status" value="1"/>
</dbReference>
<dbReference type="SUPFAM" id="SSF53474">
    <property type="entry name" value="alpha/beta-Hydrolases"/>
    <property type="match status" value="1"/>
</dbReference>
<comment type="similarity">
    <text evidence="1">Belongs to the peptidase S33 family. ABHD4/ABHD5 subfamily.</text>
</comment>
<accession>A0A0H5QW94</accession>
<evidence type="ECO:0000313" key="3">
    <source>
        <dbReference type="EMBL" id="CRZ06258.1"/>
    </source>
</evidence>